<evidence type="ECO:0000313" key="2">
    <source>
        <dbReference type="Proteomes" id="UP000028411"/>
    </source>
</evidence>
<name>A0A081RJP0_SPHCR</name>
<evidence type="ECO:0000313" key="1">
    <source>
        <dbReference type="EMBL" id="KEQ55413.1"/>
    </source>
</evidence>
<dbReference type="Proteomes" id="UP000028411">
    <property type="component" value="Unassembled WGS sequence"/>
</dbReference>
<sequence>MPSMTIGARAFDRLASMPSEGQLARTLAIVSKLRPDNEAPDPHGGY</sequence>
<organism evidence="1 2">
    <name type="scientific">Sphingobium chlorophenolicum</name>
    <dbReference type="NCBI Taxonomy" id="46429"/>
    <lineage>
        <taxon>Bacteria</taxon>
        <taxon>Pseudomonadati</taxon>
        <taxon>Pseudomonadota</taxon>
        <taxon>Alphaproteobacteria</taxon>
        <taxon>Sphingomonadales</taxon>
        <taxon>Sphingomonadaceae</taxon>
        <taxon>Sphingobium</taxon>
    </lineage>
</organism>
<proteinExistence type="predicted"/>
<comment type="caution">
    <text evidence="1">The sequence shown here is derived from an EMBL/GenBank/DDBJ whole genome shotgun (WGS) entry which is preliminary data.</text>
</comment>
<dbReference type="AlphaFoldDB" id="A0A081RJP0"/>
<gene>
    <name evidence="1" type="ORF">BV95_00049</name>
</gene>
<accession>A0A081RJP0</accession>
<protein>
    <submittedName>
        <fullName evidence="1">Uncharacterized protein</fullName>
    </submittedName>
</protein>
<reference evidence="1 2" key="1">
    <citation type="submission" date="2014-02" db="EMBL/GenBank/DDBJ databases">
        <title>Whole genome sequence of Sphingobium chlorophenolicum NBRC 16172.</title>
        <authorList>
            <person name="Gan H.M."/>
            <person name="Gan H.Y."/>
            <person name="Chew T.H."/>
            <person name="Savka M.A."/>
        </authorList>
    </citation>
    <scope>NUCLEOTIDE SEQUENCE [LARGE SCALE GENOMIC DNA]</scope>
    <source>
        <strain evidence="1 2">NBRC 16172</strain>
    </source>
</reference>
<dbReference type="PATRIC" id="fig|46429.4.peg.51"/>
<dbReference type="EMBL" id="JFHR01000001">
    <property type="protein sequence ID" value="KEQ55413.1"/>
    <property type="molecule type" value="Genomic_DNA"/>
</dbReference>